<feature type="transmembrane region" description="Helical" evidence="1">
    <location>
        <begin position="175"/>
        <end position="197"/>
    </location>
</feature>
<evidence type="ECO:0000259" key="2">
    <source>
        <dbReference type="Pfam" id="PF07950"/>
    </source>
</evidence>
<dbReference type="GO" id="GO:0070585">
    <property type="term" value="P:protein localization to mitochondrion"/>
    <property type="evidence" value="ECO:0007669"/>
    <property type="project" value="EnsemblFungi"/>
</dbReference>
<keyword evidence="1" id="KW-0472">Membrane</keyword>
<feature type="transmembrane region" description="Helical" evidence="1">
    <location>
        <begin position="217"/>
        <end position="237"/>
    </location>
</feature>
<dbReference type="STRING" id="1064592.G0VBA1"/>
<dbReference type="OrthoDB" id="10259513at2759"/>
<name>G0VBA1_NAUCA</name>
<evidence type="ECO:0000313" key="4">
    <source>
        <dbReference type="Proteomes" id="UP000001640"/>
    </source>
</evidence>
<gene>
    <name evidence="3" type="primary">NCAS0B01410</name>
    <name evidence="3" type="ordered locus">NCAS_0B01410</name>
</gene>
<dbReference type="OMA" id="HLLIMKW"/>
<dbReference type="FunCoup" id="G0VBA1">
    <property type="interactions" value="33"/>
</dbReference>
<keyword evidence="4" id="KW-1185">Reference proteome</keyword>
<keyword evidence="1" id="KW-1133">Transmembrane helix</keyword>
<sequence length="302" mass="34173">MQIKEVAPEPILPESVELTPESSSPFFPESKNVFSNRNLIKALKGFQKYSVWPMLLYFPVHSINTFGIPLIQPNKLPGRVLTIIREKSPLFLSRILIGSLVIHIASGVLLRVSHWLYHFQRRMGEGEESEADHHLNHDASQLLVSEDISQGSIGLTGGIVGYFLGWRKKFKHSPLIVSGYLLTPFLLYHVIIMRWGLVNPESKGFTFVDWLLTNSDWWIRVVGGIIPLSVLIVSGTYHIGAGICKYLKIKDVNKRKKWAGGITLLSITGLISIFRLSMIEHSGIPLKLEEHFTKIFKILNLK</sequence>
<dbReference type="AlphaFoldDB" id="G0VBA1"/>
<feature type="transmembrane region" description="Helical" evidence="1">
    <location>
        <begin position="258"/>
        <end position="278"/>
    </location>
</feature>
<dbReference type="Proteomes" id="UP000001640">
    <property type="component" value="Chromosome 2"/>
</dbReference>
<reference evidence="3 4" key="1">
    <citation type="journal article" date="2011" name="Proc. Natl. Acad. Sci. U.S.A.">
        <title>Evolutionary erosion of yeast sex chromosomes by mating-type switching accidents.</title>
        <authorList>
            <person name="Gordon J.L."/>
            <person name="Armisen D."/>
            <person name="Proux-Wera E."/>
            <person name="Oheigeartaigh S.S."/>
            <person name="Byrne K.P."/>
            <person name="Wolfe K.H."/>
        </authorList>
    </citation>
    <scope>NUCLEOTIDE SEQUENCE [LARGE SCALE GENOMIC DNA]</scope>
    <source>
        <strain evidence="4">ATCC 76901 / BCRC 22586 / CBS 4309 / NBRC 1992 / NRRL Y-12630</strain>
    </source>
</reference>
<dbReference type="GO" id="GO:0005741">
    <property type="term" value="C:mitochondrial outer membrane"/>
    <property type="evidence" value="ECO:0007669"/>
    <property type="project" value="EnsemblFungi"/>
</dbReference>
<evidence type="ECO:0000256" key="1">
    <source>
        <dbReference type="SAM" id="Phobius"/>
    </source>
</evidence>
<dbReference type="GO" id="GO:0030674">
    <property type="term" value="F:protein-macromolecule adaptor activity"/>
    <property type="evidence" value="ECO:0007669"/>
    <property type="project" value="EnsemblFungi"/>
</dbReference>
<protein>
    <recommendedName>
        <fullName evidence="2">Mitochondrial adapter protein MCP1 transmembrane domain-containing protein</fullName>
    </recommendedName>
</protein>
<dbReference type="Pfam" id="PF07950">
    <property type="entry name" value="MCP1_TM"/>
    <property type="match status" value="1"/>
</dbReference>
<dbReference type="RefSeq" id="XP_003674601.1">
    <property type="nucleotide sequence ID" value="XM_003674553.1"/>
</dbReference>
<dbReference type="InParanoid" id="G0VBA1"/>
<feature type="domain" description="Mitochondrial adapter protein MCP1 transmembrane" evidence="2">
    <location>
        <begin position="184"/>
        <end position="259"/>
    </location>
</feature>
<dbReference type="HOGENOM" id="CLU_066681_1_0_1"/>
<dbReference type="InterPro" id="IPR012472">
    <property type="entry name" value="MCP1_TM"/>
</dbReference>
<dbReference type="EMBL" id="HE576753">
    <property type="protein sequence ID" value="CCC68225.1"/>
    <property type="molecule type" value="Genomic_DNA"/>
</dbReference>
<dbReference type="GeneID" id="96901787"/>
<feature type="transmembrane region" description="Helical" evidence="1">
    <location>
        <begin position="91"/>
        <end position="112"/>
    </location>
</feature>
<accession>G0VBA1</accession>
<dbReference type="eggNOG" id="ENOG502RYUN">
    <property type="taxonomic scope" value="Eukaryota"/>
</dbReference>
<evidence type="ECO:0000313" key="3">
    <source>
        <dbReference type="EMBL" id="CCC68225.1"/>
    </source>
</evidence>
<feature type="transmembrane region" description="Helical" evidence="1">
    <location>
        <begin position="51"/>
        <end position="71"/>
    </location>
</feature>
<proteinExistence type="predicted"/>
<dbReference type="PANTHER" id="PTHR38409">
    <property type="entry name" value="MDM10-COMPLEMENTING PROTEIN 1"/>
    <property type="match status" value="1"/>
</dbReference>
<dbReference type="InterPro" id="IPR039960">
    <property type="entry name" value="MCP1"/>
</dbReference>
<dbReference type="KEGG" id="ncs:NCAS_0B01410"/>
<dbReference type="GO" id="GO:0007005">
    <property type="term" value="P:mitochondrion organization"/>
    <property type="evidence" value="ECO:0007669"/>
    <property type="project" value="EnsemblFungi"/>
</dbReference>
<dbReference type="GO" id="GO:0055088">
    <property type="term" value="P:lipid homeostasis"/>
    <property type="evidence" value="ECO:0007669"/>
    <property type="project" value="EnsemblFungi"/>
</dbReference>
<dbReference type="PANTHER" id="PTHR38409:SF1">
    <property type="entry name" value="MITOCHONDRIAL ADAPTER PROTEIN MCP1"/>
    <property type="match status" value="1"/>
</dbReference>
<reference key="2">
    <citation type="submission" date="2011-08" db="EMBL/GenBank/DDBJ databases">
        <title>Genome sequence of Naumovozyma castellii.</title>
        <authorList>
            <person name="Gordon J.L."/>
            <person name="Armisen D."/>
            <person name="Proux-Wera E."/>
            <person name="OhEigeartaigh S.S."/>
            <person name="Byrne K.P."/>
            <person name="Wolfe K.H."/>
        </authorList>
    </citation>
    <scope>NUCLEOTIDE SEQUENCE</scope>
    <source>
        <strain>Type strain:CBS 4309</strain>
    </source>
</reference>
<keyword evidence="1" id="KW-0812">Transmembrane</keyword>
<organism evidence="3 4">
    <name type="scientific">Naumovozyma castellii</name>
    <name type="common">Yeast</name>
    <name type="synonym">Saccharomyces castellii</name>
    <dbReference type="NCBI Taxonomy" id="27288"/>
    <lineage>
        <taxon>Eukaryota</taxon>
        <taxon>Fungi</taxon>
        <taxon>Dikarya</taxon>
        <taxon>Ascomycota</taxon>
        <taxon>Saccharomycotina</taxon>
        <taxon>Saccharomycetes</taxon>
        <taxon>Saccharomycetales</taxon>
        <taxon>Saccharomycetaceae</taxon>
        <taxon>Naumovozyma</taxon>
    </lineage>
</organism>